<proteinExistence type="inferred from homology"/>
<dbReference type="InterPro" id="IPR011251">
    <property type="entry name" value="Luciferase-like_dom"/>
</dbReference>
<evidence type="ECO:0000256" key="2">
    <source>
        <dbReference type="ARBA" id="ARBA00022643"/>
    </source>
</evidence>
<keyword evidence="1" id="KW-0285">Flavoprotein</keyword>
<accession>A0ABU4CQN5</accession>
<evidence type="ECO:0000256" key="5">
    <source>
        <dbReference type="ARBA" id="ARBA00033748"/>
    </source>
</evidence>
<dbReference type="GO" id="GO:0004497">
    <property type="term" value="F:monooxygenase activity"/>
    <property type="evidence" value="ECO:0007669"/>
    <property type="project" value="UniProtKB-KW"/>
</dbReference>
<comment type="similarity">
    <text evidence="5">Belongs to the NtaA/SnaA/DszA monooxygenase family.</text>
</comment>
<evidence type="ECO:0000256" key="4">
    <source>
        <dbReference type="ARBA" id="ARBA00023033"/>
    </source>
</evidence>
<evidence type="ECO:0000256" key="3">
    <source>
        <dbReference type="ARBA" id="ARBA00023002"/>
    </source>
</evidence>
<evidence type="ECO:0000259" key="6">
    <source>
        <dbReference type="Pfam" id="PF00296"/>
    </source>
</evidence>
<dbReference type="Proteomes" id="UP001185737">
    <property type="component" value="Unassembled WGS sequence"/>
</dbReference>
<name>A0ABU4CQN5_RHOJO</name>
<dbReference type="PANTHER" id="PTHR30011">
    <property type="entry name" value="ALKANESULFONATE MONOOXYGENASE-RELATED"/>
    <property type="match status" value="1"/>
</dbReference>
<keyword evidence="4 7" id="KW-0503">Monooxygenase</keyword>
<sequence>MPRRDALSAIEHLPRNLLVLSSLTPTPASISPRRLPHPYAWGSFMSATPSRRRPSFGLVTMSPQLHLNISLLTPGHFRGSWRVDGNHPGDFVDPAHFRRLIRIAERGRLDAVFVGDSPALSADIRHAPGLGLDPVVMLADAAAGTEHIGVIATGSSTYNDPYNLARRYLSLDHLTGGRTGWNAVTTQHPAASANFGYSDPPEKDERYRRADEFVEVVTKLWDGWEPDAVIGDTESGRFADPDRIRPAEHRGPRLSVAGALPLPRSPQGRPLIVQAGASEGGLALAGKYADLVFSAAQTIDVARNLRTDIRGRAAANGRDPDRVKVSTGLITVVGGTESEARRREEELRETIPLEPALRQLAGQLGLDPGNLHLDTVIRAEDLPGTSSSQPRSAGFLASTRALLADEPLTARQLIHKFAGGAGHQLAVGTGEQIADRIEAWFRSGATDGFTIMPGEVGTGLEAFVDQVVPHLVTRGLFRSEYAHSTLRGNLGLEVAETGTPAENTAN</sequence>
<dbReference type="PIRSF" id="PIRSF000337">
    <property type="entry name" value="NTA_MOA"/>
    <property type="match status" value="1"/>
</dbReference>
<keyword evidence="3 7" id="KW-0560">Oxidoreductase</keyword>
<evidence type="ECO:0000256" key="1">
    <source>
        <dbReference type="ARBA" id="ARBA00022630"/>
    </source>
</evidence>
<keyword evidence="8" id="KW-1185">Reference proteome</keyword>
<evidence type="ECO:0000313" key="7">
    <source>
        <dbReference type="EMBL" id="MDV6285864.1"/>
    </source>
</evidence>
<dbReference type="InterPro" id="IPR036661">
    <property type="entry name" value="Luciferase-like_sf"/>
</dbReference>
<comment type="caution">
    <text evidence="7">The sequence shown here is derived from an EMBL/GenBank/DDBJ whole genome shotgun (WGS) entry which is preliminary data.</text>
</comment>
<reference evidence="7 8" key="1">
    <citation type="submission" date="2023-10" db="EMBL/GenBank/DDBJ databases">
        <title>Development of a sustainable strategy for remediation of hydrocarbon-contaminated territories based on the waste exchange concept.</title>
        <authorList>
            <person name="Krivoruchko A."/>
        </authorList>
    </citation>
    <scope>NUCLEOTIDE SEQUENCE [LARGE SCALE GENOMIC DNA]</scope>
    <source>
        <strain evidence="7 8">IEGM 60</strain>
    </source>
</reference>
<dbReference type="Pfam" id="PF00296">
    <property type="entry name" value="Bac_luciferase"/>
    <property type="match status" value="1"/>
</dbReference>
<feature type="domain" description="Luciferase-like" evidence="6">
    <location>
        <begin position="89"/>
        <end position="446"/>
    </location>
</feature>
<protein>
    <submittedName>
        <fullName evidence="7">NtaA/DmoA family FMN-dependent monooxygenase</fullName>
        <ecNumber evidence="7">1.14.-.-</ecNumber>
    </submittedName>
</protein>
<dbReference type="PANTHER" id="PTHR30011:SF16">
    <property type="entry name" value="C2H2 FINGER DOMAIN TRANSCRIPTION FACTOR (EUROFUNG)-RELATED"/>
    <property type="match status" value="1"/>
</dbReference>
<evidence type="ECO:0000313" key="8">
    <source>
        <dbReference type="Proteomes" id="UP001185737"/>
    </source>
</evidence>
<dbReference type="EMBL" id="JAWLKA010000029">
    <property type="protein sequence ID" value="MDV6285864.1"/>
    <property type="molecule type" value="Genomic_DNA"/>
</dbReference>
<dbReference type="NCBIfam" id="TIGR03860">
    <property type="entry name" value="FMN_nitrolo"/>
    <property type="match status" value="1"/>
</dbReference>
<dbReference type="Gene3D" id="3.20.20.30">
    <property type="entry name" value="Luciferase-like domain"/>
    <property type="match status" value="1"/>
</dbReference>
<gene>
    <name evidence="7" type="ORF">R3Q59_35855</name>
</gene>
<dbReference type="RefSeq" id="WP_317571188.1">
    <property type="nucleotide sequence ID" value="NZ_JAWLKA010000029.1"/>
</dbReference>
<dbReference type="EC" id="1.14.-.-" evidence="7"/>
<dbReference type="SUPFAM" id="SSF51679">
    <property type="entry name" value="Bacterial luciferase-like"/>
    <property type="match status" value="1"/>
</dbReference>
<dbReference type="InterPro" id="IPR016215">
    <property type="entry name" value="NTA_MOA"/>
</dbReference>
<organism evidence="7 8">
    <name type="scientific">Rhodococcus jostii</name>
    <dbReference type="NCBI Taxonomy" id="132919"/>
    <lineage>
        <taxon>Bacteria</taxon>
        <taxon>Bacillati</taxon>
        <taxon>Actinomycetota</taxon>
        <taxon>Actinomycetes</taxon>
        <taxon>Mycobacteriales</taxon>
        <taxon>Nocardiaceae</taxon>
        <taxon>Rhodococcus</taxon>
    </lineage>
</organism>
<dbReference type="InterPro" id="IPR051260">
    <property type="entry name" value="Diverse_substr_monoxygenases"/>
</dbReference>
<dbReference type="CDD" id="cd01095">
    <property type="entry name" value="Nitrilotriacetate_monoxgenase"/>
    <property type="match status" value="1"/>
</dbReference>
<keyword evidence="2" id="KW-0288">FMN</keyword>